<sequence>MQSGHNHLQDLRHSLAAAQARAMASGQRAEAARAGFAAALPGSETPFAPSARSLAAPAIALLREKYRRDHIRHCEDLSELAEAEMALSERGADADPPD</sequence>
<keyword evidence="2" id="KW-1185">Reference proteome</keyword>
<dbReference type="Proteomes" id="UP000282125">
    <property type="component" value="Unassembled WGS sequence"/>
</dbReference>
<evidence type="ECO:0000313" key="1">
    <source>
        <dbReference type="EMBL" id="RRH77286.1"/>
    </source>
</evidence>
<comment type="caution">
    <text evidence="1">The sequence shown here is derived from an EMBL/GenBank/DDBJ whole genome shotgun (WGS) entry which is preliminary data.</text>
</comment>
<reference evidence="1 2" key="1">
    <citation type="submission" date="2018-11" db="EMBL/GenBank/DDBJ databases">
        <title>Gemmobacter sp. nov., YIM 102744-1 draft genome.</title>
        <authorList>
            <person name="Li G."/>
            <person name="Jiang Y."/>
        </authorList>
    </citation>
    <scope>NUCLEOTIDE SEQUENCE [LARGE SCALE GENOMIC DNA]</scope>
    <source>
        <strain evidence="1 2">YIM 102744-1</strain>
    </source>
</reference>
<dbReference type="EMBL" id="RRAZ01000004">
    <property type="protein sequence ID" value="RRH77286.1"/>
    <property type="molecule type" value="Genomic_DNA"/>
</dbReference>
<evidence type="ECO:0000313" key="2">
    <source>
        <dbReference type="Proteomes" id="UP000282125"/>
    </source>
</evidence>
<protein>
    <submittedName>
        <fullName evidence="1">Uncharacterized protein</fullName>
    </submittedName>
</protein>
<name>A0A3P3DU64_9RHOB</name>
<organism evidence="1 2">
    <name type="scientific">Falsigemmobacter faecalis</name>
    <dbReference type="NCBI Taxonomy" id="2488730"/>
    <lineage>
        <taxon>Bacteria</taxon>
        <taxon>Pseudomonadati</taxon>
        <taxon>Pseudomonadota</taxon>
        <taxon>Alphaproteobacteria</taxon>
        <taxon>Rhodobacterales</taxon>
        <taxon>Paracoccaceae</taxon>
        <taxon>Falsigemmobacter</taxon>
    </lineage>
</organism>
<dbReference type="AlphaFoldDB" id="A0A3P3DU64"/>
<accession>A0A3P3DU64</accession>
<gene>
    <name evidence="1" type="ORF">EG244_03550</name>
</gene>
<dbReference type="RefSeq" id="WP_124963641.1">
    <property type="nucleotide sequence ID" value="NZ_RRAZ01000004.1"/>
</dbReference>
<proteinExistence type="predicted"/>
<dbReference type="OrthoDB" id="9933064at2"/>